<protein>
    <submittedName>
        <fullName evidence="5">Class I SAM-dependent methyltransferase</fullName>
    </submittedName>
</protein>
<name>A0AA41PZJ9_9ACTN</name>
<dbReference type="EMBL" id="JAKFHA010000004">
    <property type="protein sequence ID" value="MCF2527709.1"/>
    <property type="molecule type" value="Genomic_DNA"/>
</dbReference>
<dbReference type="InterPro" id="IPR029063">
    <property type="entry name" value="SAM-dependent_MTases_sf"/>
</dbReference>
<dbReference type="Proteomes" id="UP001165378">
    <property type="component" value="Unassembled WGS sequence"/>
</dbReference>
<feature type="domain" description="Methyltransferase" evidence="4">
    <location>
        <begin position="46"/>
        <end position="131"/>
    </location>
</feature>
<gene>
    <name evidence="5" type="ORF">LZ495_10840</name>
</gene>
<evidence type="ECO:0000259" key="4">
    <source>
        <dbReference type="Pfam" id="PF13649"/>
    </source>
</evidence>
<dbReference type="GO" id="GO:0008168">
    <property type="term" value="F:methyltransferase activity"/>
    <property type="evidence" value="ECO:0007669"/>
    <property type="project" value="UniProtKB-KW"/>
</dbReference>
<dbReference type="AlphaFoldDB" id="A0AA41PZJ9"/>
<dbReference type="PANTHER" id="PTHR43464">
    <property type="entry name" value="METHYLTRANSFERASE"/>
    <property type="match status" value="1"/>
</dbReference>
<evidence type="ECO:0000256" key="3">
    <source>
        <dbReference type="ARBA" id="ARBA00022691"/>
    </source>
</evidence>
<keyword evidence="6" id="KW-1185">Reference proteome</keyword>
<evidence type="ECO:0000256" key="2">
    <source>
        <dbReference type="ARBA" id="ARBA00022679"/>
    </source>
</evidence>
<keyword evidence="3" id="KW-0949">S-adenosyl-L-methionine</keyword>
<organism evidence="5 6">
    <name type="scientific">Yinghuangia soli</name>
    <dbReference type="NCBI Taxonomy" id="2908204"/>
    <lineage>
        <taxon>Bacteria</taxon>
        <taxon>Bacillati</taxon>
        <taxon>Actinomycetota</taxon>
        <taxon>Actinomycetes</taxon>
        <taxon>Kitasatosporales</taxon>
        <taxon>Streptomycetaceae</taxon>
        <taxon>Yinghuangia</taxon>
    </lineage>
</organism>
<comment type="caution">
    <text evidence="5">The sequence shown here is derived from an EMBL/GenBank/DDBJ whole genome shotgun (WGS) entry which is preliminary data.</text>
</comment>
<dbReference type="RefSeq" id="WP_235051862.1">
    <property type="nucleotide sequence ID" value="NZ_JAKFHA010000004.1"/>
</dbReference>
<accession>A0AA41PZJ9</accession>
<keyword evidence="1 5" id="KW-0489">Methyltransferase</keyword>
<evidence type="ECO:0000313" key="6">
    <source>
        <dbReference type="Proteomes" id="UP001165378"/>
    </source>
</evidence>
<sequence length="231" mass="24437">MNTSPHTGSGPGAITPDGCAVEFYSRLPPMGEPEIVHAAVPPGASVLELGCGTGRILRPLAALGHPVFGVDESAAMLARADDLPTACARIESADLGRAFDAVLLASTMVNAEPAQRRAFLAACRRHLAPGGVVVVQQTNPDWFATVTPDALEHDGIRRVVREVRRPGPQVEVVVDYHVGDLTWTHEFSRYPVDAEELAADLASAGLAFGRHLSPDLTWFTAIAAARYGSAV</sequence>
<dbReference type="GO" id="GO:0032259">
    <property type="term" value="P:methylation"/>
    <property type="evidence" value="ECO:0007669"/>
    <property type="project" value="UniProtKB-KW"/>
</dbReference>
<dbReference type="Gene3D" id="2.20.130.10">
    <property type="entry name" value="CAC2371-like domains"/>
    <property type="match status" value="1"/>
</dbReference>
<dbReference type="Gene3D" id="3.40.50.150">
    <property type="entry name" value="Vaccinia Virus protein VP39"/>
    <property type="match status" value="1"/>
</dbReference>
<dbReference type="InterPro" id="IPR041698">
    <property type="entry name" value="Methyltransf_25"/>
</dbReference>
<keyword evidence="2" id="KW-0808">Transferase</keyword>
<evidence type="ECO:0000313" key="5">
    <source>
        <dbReference type="EMBL" id="MCF2527709.1"/>
    </source>
</evidence>
<dbReference type="CDD" id="cd02440">
    <property type="entry name" value="AdoMet_MTases"/>
    <property type="match status" value="1"/>
</dbReference>
<dbReference type="SUPFAM" id="SSF53335">
    <property type="entry name" value="S-adenosyl-L-methionine-dependent methyltransferases"/>
    <property type="match status" value="1"/>
</dbReference>
<dbReference type="Pfam" id="PF13649">
    <property type="entry name" value="Methyltransf_25"/>
    <property type="match status" value="1"/>
</dbReference>
<proteinExistence type="predicted"/>
<dbReference type="PANTHER" id="PTHR43464:SF19">
    <property type="entry name" value="UBIQUINONE BIOSYNTHESIS O-METHYLTRANSFERASE, MITOCHONDRIAL"/>
    <property type="match status" value="1"/>
</dbReference>
<reference evidence="5" key="1">
    <citation type="submission" date="2022-01" db="EMBL/GenBank/DDBJ databases">
        <title>Genome-Based Taxonomic Classification of the Phylum Actinobacteria.</title>
        <authorList>
            <person name="Gao Y."/>
        </authorList>
    </citation>
    <scope>NUCLEOTIDE SEQUENCE</scope>
    <source>
        <strain evidence="5">KLBMP 8922</strain>
    </source>
</reference>
<evidence type="ECO:0000256" key="1">
    <source>
        <dbReference type="ARBA" id="ARBA00022603"/>
    </source>
</evidence>